<sequence>MMRKVLSVLLIMLLSGCMMQEKNQEALTEVPTLETSNYLSDEMKENAISD</sequence>
<comment type="caution">
    <text evidence="2">The sequence shown here is derived from an EMBL/GenBank/DDBJ whole genome shotgun (WGS) entry which is preliminary data.</text>
</comment>
<proteinExistence type="predicted"/>
<accession>A0AB35UJE7</accession>
<reference evidence="2" key="1">
    <citation type="submission" date="2022-03" db="EMBL/GenBank/DDBJ databases">
        <title>First case of bacteraemia caused by Dielma fastidiosa in a patient hospitalised with diverticulitis.</title>
        <authorList>
            <person name="Forman-Ankjaer B."/>
            <person name="Hvid-Jensen F."/>
            <person name="Kobel C.M."/>
            <person name="Greve T."/>
        </authorList>
    </citation>
    <scope>NUCLEOTIDE SEQUENCE</scope>
    <source>
        <strain evidence="2">AUH_DF_2021</strain>
    </source>
</reference>
<protein>
    <submittedName>
        <fullName evidence="2">Uncharacterized protein</fullName>
    </submittedName>
</protein>
<dbReference type="AlphaFoldDB" id="A0AB35UJE7"/>
<evidence type="ECO:0000313" key="2">
    <source>
        <dbReference type="EMBL" id="MDY5166772.1"/>
    </source>
</evidence>
<evidence type="ECO:0000313" key="3">
    <source>
        <dbReference type="Proteomes" id="UP001276902"/>
    </source>
</evidence>
<organism evidence="2 3">
    <name type="scientific">Dielma fastidiosa</name>
    <dbReference type="NCBI Taxonomy" id="1034346"/>
    <lineage>
        <taxon>Bacteria</taxon>
        <taxon>Bacillati</taxon>
        <taxon>Bacillota</taxon>
        <taxon>Erysipelotrichia</taxon>
        <taxon>Erysipelotrichales</taxon>
        <taxon>Erysipelotrichaceae</taxon>
        <taxon>Dielma</taxon>
    </lineage>
</organism>
<keyword evidence="1" id="KW-0732">Signal</keyword>
<dbReference type="PROSITE" id="PS51257">
    <property type="entry name" value="PROKAR_LIPOPROTEIN"/>
    <property type="match status" value="1"/>
</dbReference>
<evidence type="ECO:0000256" key="1">
    <source>
        <dbReference type="SAM" id="SignalP"/>
    </source>
</evidence>
<dbReference type="RefSeq" id="WP_320882825.1">
    <property type="nucleotide sequence ID" value="NZ_BAABZA010000012.1"/>
</dbReference>
<feature type="chain" id="PRO_5044199671" evidence="1">
    <location>
        <begin position="21"/>
        <end position="50"/>
    </location>
</feature>
<dbReference type="EMBL" id="JALDAW010000002">
    <property type="protein sequence ID" value="MDY5166772.1"/>
    <property type="molecule type" value="Genomic_DNA"/>
</dbReference>
<dbReference type="Proteomes" id="UP001276902">
    <property type="component" value="Unassembled WGS sequence"/>
</dbReference>
<name>A0AB35UJE7_9FIRM</name>
<feature type="signal peptide" evidence="1">
    <location>
        <begin position="1"/>
        <end position="20"/>
    </location>
</feature>
<gene>
    <name evidence="2" type="ORF">MQE39_01350</name>
</gene>